<feature type="repeat" description="ANK" evidence="3">
    <location>
        <begin position="866"/>
        <end position="898"/>
    </location>
</feature>
<feature type="repeat" description="ANK" evidence="3">
    <location>
        <begin position="734"/>
        <end position="766"/>
    </location>
</feature>
<dbReference type="SUPFAM" id="SSF48403">
    <property type="entry name" value="Ankyrin repeat"/>
    <property type="match status" value="1"/>
</dbReference>
<dbReference type="InterPro" id="IPR031348">
    <property type="entry name" value="PigL_N"/>
</dbReference>
<dbReference type="Pfam" id="PF22939">
    <property type="entry name" value="WHD_GPIID"/>
    <property type="match status" value="1"/>
</dbReference>
<name>A0A1S7UKZ4_ROSNE</name>
<dbReference type="PROSITE" id="PS50297">
    <property type="entry name" value="ANK_REP_REGION"/>
    <property type="match status" value="6"/>
</dbReference>
<dbReference type="Pfam" id="PF24883">
    <property type="entry name" value="NPHP3_N"/>
    <property type="match status" value="1"/>
</dbReference>
<feature type="repeat" description="ANK" evidence="3">
    <location>
        <begin position="704"/>
        <end position="733"/>
    </location>
</feature>
<evidence type="ECO:0000256" key="3">
    <source>
        <dbReference type="PROSITE-ProRule" id="PRU00023"/>
    </source>
</evidence>
<feature type="repeat" description="ANK" evidence="3">
    <location>
        <begin position="767"/>
        <end position="799"/>
    </location>
</feature>
<dbReference type="OMA" id="GHEMMVQ"/>
<keyword evidence="6" id="KW-1185">Reference proteome</keyword>
<organism evidence="5">
    <name type="scientific">Rosellinia necatrix</name>
    <name type="common">White root-rot fungus</name>
    <dbReference type="NCBI Taxonomy" id="77044"/>
    <lineage>
        <taxon>Eukaryota</taxon>
        <taxon>Fungi</taxon>
        <taxon>Dikarya</taxon>
        <taxon>Ascomycota</taxon>
        <taxon>Pezizomycotina</taxon>
        <taxon>Sordariomycetes</taxon>
        <taxon>Xylariomycetidae</taxon>
        <taxon>Xylariales</taxon>
        <taxon>Xylariaceae</taxon>
        <taxon>Rosellinia</taxon>
    </lineage>
</organism>
<dbReference type="InterPro" id="IPR036770">
    <property type="entry name" value="Ankyrin_rpt-contain_sf"/>
</dbReference>
<dbReference type="InterPro" id="IPR054471">
    <property type="entry name" value="GPIID_WHD"/>
</dbReference>
<feature type="domain" description="NACHT" evidence="4">
    <location>
        <begin position="220"/>
        <end position="363"/>
    </location>
</feature>
<dbReference type="SMART" id="SM00248">
    <property type="entry name" value="ANK"/>
    <property type="match status" value="6"/>
</dbReference>
<dbReference type="PROSITE" id="PS50088">
    <property type="entry name" value="ANK_REPEAT"/>
    <property type="match status" value="6"/>
</dbReference>
<dbReference type="AlphaFoldDB" id="A0A1S7UKZ4"/>
<dbReference type="PROSITE" id="PS50837">
    <property type="entry name" value="NACHT"/>
    <property type="match status" value="1"/>
</dbReference>
<evidence type="ECO:0000313" key="5">
    <source>
        <dbReference type="EMBL" id="GAP83716.1"/>
    </source>
</evidence>
<dbReference type="OrthoDB" id="1577640at2759"/>
<dbReference type="GO" id="GO:0004842">
    <property type="term" value="F:ubiquitin-protein transferase activity"/>
    <property type="evidence" value="ECO:0007669"/>
    <property type="project" value="TreeGrafter"/>
</dbReference>
<evidence type="ECO:0000256" key="2">
    <source>
        <dbReference type="ARBA" id="ARBA00023043"/>
    </source>
</evidence>
<feature type="repeat" description="ANK" evidence="3">
    <location>
        <begin position="833"/>
        <end position="865"/>
    </location>
</feature>
<dbReference type="SUPFAM" id="SSF52540">
    <property type="entry name" value="P-loop containing nucleoside triphosphate hydrolases"/>
    <property type="match status" value="1"/>
</dbReference>
<dbReference type="InterPro" id="IPR056884">
    <property type="entry name" value="NPHP3-like_N"/>
</dbReference>
<proteinExistence type="predicted"/>
<dbReference type="EMBL" id="DF977450">
    <property type="protein sequence ID" value="GAP83716.1"/>
    <property type="molecule type" value="Genomic_DNA"/>
</dbReference>
<dbReference type="InterPro" id="IPR027417">
    <property type="entry name" value="P-loop_NTPase"/>
</dbReference>
<dbReference type="InterPro" id="IPR002110">
    <property type="entry name" value="Ankyrin_rpt"/>
</dbReference>
<accession>A0A1S7UKZ4</accession>
<dbReference type="Proteomes" id="UP000054516">
    <property type="component" value="Unassembled WGS sequence"/>
</dbReference>
<keyword evidence="1" id="KW-0677">Repeat</keyword>
<dbReference type="GO" id="GO:0085020">
    <property type="term" value="P:protein K6-linked ubiquitination"/>
    <property type="evidence" value="ECO:0007669"/>
    <property type="project" value="TreeGrafter"/>
</dbReference>
<feature type="repeat" description="ANK" evidence="3">
    <location>
        <begin position="800"/>
        <end position="832"/>
    </location>
</feature>
<evidence type="ECO:0000313" key="6">
    <source>
        <dbReference type="Proteomes" id="UP000054516"/>
    </source>
</evidence>
<dbReference type="InterPro" id="IPR007111">
    <property type="entry name" value="NACHT_NTPase"/>
</dbReference>
<gene>
    <name evidence="5" type="ORF">SAMD00023353_0501080</name>
</gene>
<dbReference type="PANTHER" id="PTHR24171">
    <property type="entry name" value="ANKYRIN REPEAT DOMAIN-CONTAINING PROTEIN 39-RELATED"/>
    <property type="match status" value="1"/>
</dbReference>
<dbReference type="Pfam" id="PF12796">
    <property type="entry name" value="Ank_2"/>
    <property type="match status" value="2"/>
</dbReference>
<evidence type="ECO:0000256" key="1">
    <source>
        <dbReference type="ARBA" id="ARBA00022737"/>
    </source>
</evidence>
<keyword evidence="2 3" id="KW-0040">ANK repeat</keyword>
<dbReference type="STRING" id="77044.A0A1S7UKZ4"/>
<protein>
    <submittedName>
        <fullName evidence="5">Putative ankyrin repeat protein</fullName>
    </submittedName>
</protein>
<reference evidence="5" key="1">
    <citation type="submission" date="2016-03" db="EMBL/GenBank/DDBJ databases">
        <title>Draft genome sequence of Rosellinia necatrix.</title>
        <authorList>
            <person name="Kanematsu S."/>
        </authorList>
    </citation>
    <scope>NUCLEOTIDE SEQUENCE [LARGE SCALE GENOMIC DNA]</scope>
    <source>
        <strain evidence="5">W97</strain>
    </source>
</reference>
<sequence>MSDPLSVAGSAVGVISLGIQVAKSLFDYYTALKQQCSDIDHTKHKLDSLLQILQRLHNHINSREFRADEQDLVEQIERYIGECEECIQELGNEADKFKKTSVDSVRSTMTETLRRVAYPLRKSTLVKLNEDVDEITHLIRLSLQLLQQEVMDNIRDEIENVKALLKLVRSSQLSSGLQDWLKAPDATINFNEAHKKKHPRTGLWLVEGKAFETWLSSPNSFLWLRGFAGCGKSVLFSTVVQYAFRHRRSDPQTGVAFFFFTFNDESKQDASAMLRALILQLSVQQRSPDHLSGLHASYRYASPPDESLLGCLHQIIRGFRNVYILIDALDESPRNKHRETTLQTLTDMRSWGELRMHLLVTSRDEVDIRDELQAMAAEVIEMGNDAVDRDIASFVSQNLRENKQLRKWEKYHDQIQETLIGGAKGVFRWVECQFKSLAACAANRHLLNKLLQSLPQSLDETYARMLMNISPELEDYAHQMLTVLCYAVRPLTEWELIDAIAFESYDDPEFNPERRFEDPHALREICPGFTEIDVNPHSGRATVRIAHFSVQEYLESERILLDKEISRFHIRERDGHTHMASICLTLLLEPQLARLDDLRAIKNMHPLVGYAAQRWDMHLARGTVSDRVEARVLRLFQDEKGAFDTWLRVFDPDSLASEFNIRGDPVYYAALLGLPKAVIEQIIDNRPIESPSFESRHARGMYGTALHIASLWGHNGAIEVLLAKGADINAIDSCGGTALHTASSYGRDSTIELLLSKGADINATNDQGRAALYVALLYGRYRAVEILLANGADVNVRDNQGQTALYGAIFQGADRIVEALLANGADVNVTDNQGQTALHEAILQRRHWATKLLLAKGANIDATNNDGDTALHIAVFEKNTEMVEVLLANGADIHTRNNCGITALVQI</sequence>
<dbReference type="Pfam" id="PF17111">
    <property type="entry name" value="PigL_N"/>
    <property type="match status" value="1"/>
</dbReference>
<evidence type="ECO:0000259" key="4">
    <source>
        <dbReference type="PROSITE" id="PS50837"/>
    </source>
</evidence>
<dbReference type="Gene3D" id="3.40.50.300">
    <property type="entry name" value="P-loop containing nucleotide triphosphate hydrolases"/>
    <property type="match status" value="1"/>
</dbReference>
<dbReference type="Gene3D" id="1.25.40.20">
    <property type="entry name" value="Ankyrin repeat-containing domain"/>
    <property type="match status" value="2"/>
</dbReference>
<dbReference type="PRINTS" id="PR01415">
    <property type="entry name" value="ANKYRIN"/>
</dbReference>